<dbReference type="Proteomes" id="UP000246121">
    <property type="component" value="Unassembled WGS sequence"/>
</dbReference>
<dbReference type="VEuPathDB" id="TriTrypDB:TcCLB.508241.30"/>
<dbReference type="VEuPathDB" id="TriTrypDB:TCSYLVIO_001751"/>
<reference evidence="2 3" key="1">
    <citation type="journal article" date="2018" name="Microb. Genom.">
        <title>Expanding an expanded genome: long-read sequencing of Trypanosoma cruzi.</title>
        <authorList>
            <person name="Berna L."/>
            <person name="Rodriguez M."/>
            <person name="Chiribao M.L."/>
            <person name="Parodi-Talice A."/>
            <person name="Pita S."/>
            <person name="Rijo G."/>
            <person name="Alvarez-Valin F."/>
            <person name="Robello C."/>
        </authorList>
    </citation>
    <scope>NUCLEOTIDE SEQUENCE [LARGE SCALE GENOMIC DNA]</scope>
    <source>
        <strain evidence="2 3">Dm28c</strain>
    </source>
</reference>
<evidence type="ECO:0000313" key="2">
    <source>
        <dbReference type="EMBL" id="PWU93713.1"/>
    </source>
</evidence>
<dbReference type="EMBL" id="PRFA01000030">
    <property type="protein sequence ID" value="PWU93713.1"/>
    <property type="molecule type" value="Genomic_DNA"/>
</dbReference>
<sequence length="1035" mass="116779">MKSCITPTSHMKSPQEDRPRSLKALCEAVITNSLGEGGKRPYHKKRKEEENEEEEVKRSLEALFSSGNPVLGGLPAVKGLRDAVRLFVKKHAYLIKKTGGNDVAGASNEPVNLRDALLSNQEAMEKIRGEWKEILENMYAVEGDDSTTPPGETLETDTTTPSNFLFLDAGHTGAWEELQLEEKTPCSDARGFLETCVREWVEEGLPIEKGKPGAFVRALREVIDTELDSIVFDDHWEAWVSSLLMCVELRTKSSSSTSWEVLTLVELIYSRCTPQRKLLLLDFIAEEIQQPFDGVPILKDFLLQLFHRVLLCTAENVVGFMDDEIAQLVLKGLRVIADHLASFDTIDPQARWLKHILARPSLVRDIASLPSREPELINKLTAAMPAPHAVGLMLIMLPLWMKEPGDARTSTRIFDKLVDALLNKQVLDDLVEDAMACVDRCLRGLHTEKRHEHFVEVHSFLLSQEYSEVQESVGRLLRLLLCFSIPSAYDPGKSYRLLPTHLRSLEEHLLRRLEKWTRKNAAHKIVVGDFWWEILRWHAADLPKVVARAVQAVCRDERRVGSPWDEGHLVAISYSVSSWHGLEDVLEDEQRAGSLNYVTLLLNICAGASRASSRSQKERQQQQKQQQPPVSLNPTACWLLMRWCTNACARRGLFLATTEVLRSLTDDKDVTEGGLLAIPVEEFDSITHMPHAIPAQELNQKCMLATILSVRLWIATLSPLSQTPSVAELDVTGKLAQQLQTYWVNYDSNVSMPDKPFGEDSLLLLLCVLSMNRLTRVRKSGNHSQEYILQDSLKRLLAERRGHDPVWHLLQFLLTGVGSEHLAAILVHRFGTAQEVPLQIDVDTYETSVLHDVGEKELGAMKDLIGLKRGDKERETNLLPVLQLLLQLHGGDVSRAVAAFKKYPTSQWEAYGRCVDLAAGVVERLLKSFPYLEERMRCEGVDVYYLSLLCTRRWLRDSVKLPDLARVSIEKFMRLGQAAWEDVVADRLGKHIEALWEQFSEADGLLRLCAESVILPVSPFLVLCLATDFSLKENV</sequence>
<dbReference type="VEuPathDB" id="TriTrypDB:TcCLB.511151.70"/>
<dbReference type="VEuPathDB" id="TriTrypDB:TCDM_07437"/>
<dbReference type="VEuPathDB" id="TriTrypDB:TcG_08039"/>
<feature type="region of interest" description="Disordered" evidence="1">
    <location>
        <begin position="1"/>
        <end position="20"/>
    </location>
</feature>
<dbReference type="VEuPathDB" id="TriTrypDB:TcYC6_0044760"/>
<name>A0A2V2VHA4_TRYCR</name>
<dbReference type="AlphaFoldDB" id="A0A2V2VHA4"/>
<organism evidence="2 3">
    <name type="scientific">Trypanosoma cruzi</name>
    <dbReference type="NCBI Taxonomy" id="5693"/>
    <lineage>
        <taxon>Eukaryota</taxon>
        <taxon>Discoba</taxon>
        <taxon>Euglenozoa</taxon>
        <taxon>Kinetoplastea</taxon>
        <taxon>Metakinetoplastina</taxon>
        <taxon>Trypanosomatida</taxon>
        <taxon>Trypanosomatidae</taxon>
        <taxon>Trypanosoma</taxon>
        <taxon>Schizotrypanum</taxon>
    </lineage>
</organism>
<accession>A0A2V2VHA4</accession>
<protein>
    <submittedName>
        <fullName evidence="2">Uncharacterized protein</fullName>
    </submittedName>
</protein>
<feature type="region of interest" description="Disordered" evidence="1">
    <location>
        <begin position="34"/>
        <end position="54"/>
    </location>
</feature>
<dbReference type="VEuPathDB" id="TriTrypDB:TCSYLVIO_001750"/>
<dbReference type="VEuPathDB" id="TriTrypDB:TcCL_NonESM09386"/>
<evidence type="ECO:0000313" key="3">
    <source>
        <dbReference type="Proteomes" id="UP000246121"/>
    </source>
</evidence>
<proteinExistence type="predicted"/>
<comment type="caution">
    <text evidence="2">The sequence shown here is derived from an EMBL/GenBank/DDBJ whole genome shotgun (WGS) entry which is preliminary data.</text>
</comment>
<evidence type="ECO:0000256" key="1">
    <source>
        <dbReference type="SAM" id="MobiDB-lite"/>
    </source>
</evidence>
<gene>
    <name evidence="2" type="ORF">C4B63_30g120</name>
</gene>
<dbReference type="VEuPathDB" id="TriTrypDB:C3747_207g79"/>
<feature type="compositionally biased region" description="Polar residues" evidence="1">
    <location>
        <begin position="1"/>
        <end position="12"/>
    </location>
</feature>
<dbReference type="VEuPathDB" id="TriTrypDB:BCY84_12907"/>
<dbReference type="VEuPathDB" id="TriTrypDB:C4B63_30g120"/>
<dbReference type="VEuPathDB" id="TriTrypDB:ECC02_010392"/>
<dbReference type="VEuPathDB" id="TriTrypDB:Tc_MARK_597"/>